<evidence type="ECO:0008006" key="8">
    <source>
        <dbReference type="Google" id="ProtNLM"/>
    </source>
</evidence>
<keyword evidence="5 6" id="KW-0472">Membrane</keyword>
<protein>
    <recommendedName>
        <fullName evidence="8">Major intrinsic protein</fullName>
    </recommendedName>
</protein>
<dbReference type="GO" id="GO:0005886">
    <property type="term" value="C:plasma membrane"/>
    <property type="evidence" value="ECO:0007669"/>
    <property type="project" value="TreeGrafter"/>
</dbReference>
<dbReference type="PANTHER" id="PTHR19139:SF199">
    <property type="entry name" value="MIP17260P"/>
    <property type="match status" value="1"/>
</dbReference>
<evidence type="ECO:0000256" key="3">
    <source>
        <dbReference type="ARBA" id="ARBA00022692"/>
    </source>
</evidence>
<evidence type="ECO:0000256" key="5">
    <source>
        <dbReference type="ARBA" id="ARBA00023136"/>
    </source>
</evidence>
<keyword evidence="3 6" id="KW-0812">Transmembrane</keyword>
<feature type="transmembrane region" description="Helical" evidence="6">
    <location>
        <begin position="65"/>
        <end position="85"/>
    </location>
</feature>
<dbReference type="InterPro" id="IPR034294">
    <property type="entry name" value="Aquaporin_transptr"/>
</dbReference>
<dbReference type="Gene3D" id="1.20.1080.10">
    <property type="entry name" value="Glycerol uptake facilitator protein"/>
    <property type="match status" value="1"/>
</dbReference>
<accession>A0A6C0JLW4</accession>
<dbReference type="PANTHER" id="PTHR19139">
    <property type="entry name" value="AQUAPORIN TRANSPORTER"/>
    <property type="match status" value="1"/>
</dbReference>
<dbReference type="InterPro" id="IPR023271">
    <property type="entry name" value="Aquaporin-like"/>
</dbReference>
<dbReference type="SUPFAM" id="SSF81338">
    <property type="entry name" value="Aquaporin-like"/>
    <property type="match status" value="1"/>
</dbReference>
<dbReference type="EMBL" id="MN740402">
    <property type="protein sequence ID" value="QHU04634.1"/>
    <property type="molecule type" value="Genomic_DNA"/>
</dbReference>
<evidence type="ECO:0000256" key="6">
    <source>
        <dbReference type="SAM" id="Phobius"/>
    </source>
</evidence>
<keyword evidence="4 6" id="KW-1133">Transmembrane helix</keyword>
<reference evidence="7" key="1">
    <citation type="journal article" date="2020" name="Nature">
        <title>Giant virus diversity and host interactions through global metagenomics.</title>
        <authorList>
            <person name="Schulz F."/>
            <person name="Roux S."/>
            <person name="Paez-Espino D."/>
            <person name="Jungbluth S."/>
            <person name="Walsh D.A."/>
            <person name="Denef V.J."/>
            <person name="McMahon K.D."/>
            <person name="Konstantinidis K.T."/>
            <person name="Eloe-Fadrosh E.A."/>
            <person name="Kyrpides N.C."/>
            <person name="Woyke T."/>
        </authorList>
    </citation>
    <scope>NUCLEOTIDE SEQUENCE</scope>
    <source>
        <strain evidence="7">GVMAG-M-3300027708-51</strain>
    </source>
</reference>
<feature type="transmembrane region" description="Helical" evidence="6">
    <location>
        <begin position="12"/>
        <end position="38"/>
    </location>
</feature>
<dbReference type="InterPro" id="IPR000425">
    <property type="entry name" value="MIP"/>
</dbReference>
<dbReference type="GO" id="GO:0015250">
    <property type="term" value="F:water channel activity"/>
    <property type="evidence" value="ECO:0007669"/>
    <property type="project" value="TreeGrafter"/>
</dbReference>
<dbReference type="Pfam" id="PF00230">
    <property type="entry name" value="MIP"/>
    <property type="match status" value="1"/>
</dbReference>
<comment type="subcellular location">
    <subcellularLocation>
        <location evidence="1">Membrane</location>
        <topology evidence="1">Multi-pass membrane protein</topology>
    </subcellularLocation>
</comment>
<evidence type="ECO:0000256" key="4">
    <source>
        <dbReference type="ARBA" id="ARBA00022989"/>
    </source>
</evidence>
<comment type="similarity">
    <text evidence="2">Belongs to the MIP/aquaporin (TC 1.A.8) family.</text>
</comment>
<sequence length="86" mass="8891">MTPILAEFLGTLLLIGTISYVGTPLAIGAALAVAAYFLGPISGGHFNPAVTLWAFLSNKVSPNRAMMHVAAQFLAAVSIFALKAAM</sequence>
<dbReference type="AlphaFoldDB" id="A0A6C0JLW4"/>
<proteinExistence type="inferred from homology"/>
<organism evidence="7">
    <name type="scientific">viral metagenome</name>
    <dbReference type="NCBI Taxonomy" id="1070528"/>
    <lineage>
        <taxon>unclassified sequences</taxon>
        <taxon>metagenomes</taxon>
        <taxon>organismal metagenomes</taxon>
    </lineage>
</organism>
<evidence type="ECO:0000256" key="2">
    <source>
        <dbReference type="ARBA" id="ARBA00006175"/>
    </source>
</evidence>
<evidence type="ECO:0000256" key="1">
    <source>
        <dbReference type="ARBA" id="ARBA00004141"/>
    </source>
</evidence>
<name>A0A6C0JLW4_9ZZZZ</name>
<evidence type="ECO:0000313" key="7">
    <source>
        <dbReference type="EMBL" id="QHU04634.1"/>
    </source>
</evidence>